<comment type="function">
    <text evidence="7">DNA-dependent RNA polymerase catalyzes the transcription of DNA into RNA using the four ribonucleoside triphosphates as substrates. Specific core component of RNA polymerase III which synthesizes small RNAs, such as 5S rRNA and tRNAs.</text>
</comment>
<dbReference type="FunFam" id="1.10.10.10:FF:000515">
    <property type="entry name" value="DNA-directed RNA polymerase III subunit rpc3"/>
    <property type="match status" value="1"/>
</dbReference>
<keyword evidence="5 7" id="KW-0804">Transcription</keyword>
<evidence type="ECO:0000256" key="4">
    <source>
        <dbReference type="ARBA" id="ARBA00022478"/>
    </source>
</evidence>
<dbReference type="PANTHER" id="PTHR12949">
    <property type="entry name" value="RNA POLYMERASE III DNA DIRECTED -RELATED"/>
    <property type="match status" value="1"/>
</dbReference>
<evidence type="ECO:0000256" key="5">
    <source>
        <dbReference type="ARBA" id="ARBA00023163"/>
    </source>
</evidence>
<protein>
    <recommendedName>
        <fullName evidence="3 7">DNA-directed RNA polymerase III subunit RPC3</fullName>
        <shortName evidence="7">RNA polymerase III subunit C3</shortName>
    </recommendedName>
</protein>
<dbReference type="FunFam" id="1.10.10.10:FF:000218">
    <property type="entry name" value="DNA-directed RNA polymerase III subunit RPC3"/>
    <property type="match status" value="1"/>
</dbReference>
<feature type="domain" description="RNA polymerase III subunit RPC82-related helix-turn-helix" evidence="8">
    <location>
        <begin position="11"/>
        <end position="67"/>
    </location>
</feature>
<keyword evidence="6 7" id="KW-0539">Nucleus</keyword>
<evidence type="ECO:0000256" key="2">
    <source>
        <dbReference type="ARBA" id="ARBA00007206"/>
    </source>
</evidence>
<comment type="similarity">
    <text evidence="2 7">Belongs to the eukaryotic RPC3/POLR3C RNA polymerase subunit family.</text>
</comment>
<evidence type="ECO:0000256" key="3">
    <source>
        <dbReference type="ARBA" id="ARBA00016689"/>
    </source>
</evidence>
<keyword evidence="4 7" id="KW-0240">DNA-directed RNA polymerase</keyword>
<dbReference type="InterPro" id="IPR039748">
    <property type="entry name" value="RPC3"/>
</dbReference>
<name>A0AAX6F4Z1_IRIPA</name>
<evidence type="ECO:0000256" key="6">
    <source>
        <dbReference type="ARBA" id="ARBA00023242"/>
    </source>
</evidence>
<dbReference type="PANTHER" id="PTHR12949:SF0">
    <property type="entry name" value="DNA-DIRECTED RNA POLYMERASE III SUBUNIT RPC3"/>
    <property type="match status" value="1"/>
</dbReference>
<dbReference type="Pfam" id="PF08221">
    <property type="entry name" value="HTH_9"/>
    <property type="match status" value="1"/>
</dbReference>
<dbReference type="EMBL" id="JANAVB010031619">
    <property type="protein sequence ID" value="KAJ6811467.1"/>
    <property type="molecule type" value="Genomic_DNA"/>
</dbReference>
<comment type="caution">
    <text evidence="9">The sequence shown here is derived from an EMBL/GenBank/DDBJ whole genome shotgun (WGS) entry which is preliminary data.</text>
</comment>
<comment type="subunit">
    <text evidence="7">Component of the RNA polymerase III (Pol III) complex consisting of 17 subunits.</text>
</comment>
<keyword evidence="10" id="KW-1185">Reference proteome</keyword>
<dbReference type="InterPro" id="IPR036388">
    <property type="entry name" value="WH-like_DNA-bd_sf"/>
</dbReference>
<comment type="subcellular location">
    <subcellularLocation>
        <location evidence="1 7">Nucleus</location>
    </subcellularLocation>
</comment>
<dbReference type="Gene3D" id="1.10.10.10">
    <property type="entry name" value="Winged helix-like DNA-binding domain superfamily/Winged helix DNA-binding domain"/>
    <property type="match status" value="2"/>
</dbReference>
<accession>A0AAX6F4Z1</accession>
<reference evidence="9" key="2">
    <citation type="submission" date="2023-04" db="EMBL/GenBank/DDBJ databases">
        <authorList>
            <person name="Bruccoleri R.E."/>
            <person name="Oakeley E.J."/>
            <person name="Faust A.-M."/>
            <person name="Dessus-Babus S."/>
            <person name="Altorfer M."/>
            <person name="Burckhardt D."/>
            <person name="Oertli M."/>
            <person name="Naumann U."/>
            <person name="Petersen F."/>
            <person name="Wong J."/>
        </authorList>
    </citation>
    <scope>NUCLEOTIDE SEQUENCE</scope>
    <source>
        <strain evidence="9">GSM-AAB239-AS_SAM_17_03QT</strain>
        <tissue evidence="9">Leaf</tissue>
    </source>
</reference>
<gene>
    <name evidence="9" type="ORF">M6B38_153940</name>
</gene>
<reference evidence="9" key="1">
    <citation type="journal article" date="2023" name="GigaByte">
        <title>Genome assembly of the bearded iris, Iris pallida Lam.</title>
        <authorList>
            <person name="Bruccoleri R.E."/>
            <person name="Oakeley E.J."/>
            <person name="Faust A.M.E."/>
            <person name="Altorfer M."/>
            <person name="Dessus-Babus S."/>
            <person name="Burckhardt D."/>
            <person name="Oertli M."/>
            <person name="Naumann U."/>
            <person name="Petersen F."/>
            <person name="Wong J."/>
        </authorList>
    </citation>
    <scope>NUCLEOTIDE SEQUENCE</scope>
    <source>
        <strain evidence="9">GSM-AAB239-AS_SAM_17_03QT</strain>
    </source>
</reference>
<evidence type="ECO:0000313" key="9">
    <source>
        <dbReference type="EMBL" id="KAJ6811467.1"/>
    </source>
</evidence>
<organism evidence="9 10">
    <name type="scientific">Iris pallida</name>
    <name type="common">Sweet iris</name>
    <dbReference type="NCBI Taxonomy" id="29817"/>
    <lineage>
        <taxon>Eukaryota</taxon>
        <taxon>Viridiplantae</taxon>
        <taxon>Streptophyta</taxon>
        <taxon>Embryophyta</taxon>
        <taxon>Tracheophyta</taxon>
        <taxon>Spermatophyta</taxon>
        <taxon>Magnoliopsida</taxon>
        <taxon>Liliopsida</taxon>
        <taxon>Asparagales</taxon>
        <taxon>Iridaceae</taxon>
        <taxon>Iridoideae</taxon>
        <taxon>Irideae</taxon>
        <taxon>Iris</taxon>
    </lineage>
</organism>
<sequence length="195" mass="21939">MVAQQGLAHAETIVKSHFGEIVSKVVGCLLHRGSLALPEIVRFVRLPPPQVRSSLLVLIQHNCVQAFSIERPAGLGGAIRNVTQYTALFYNILQRMRFTKFSAIVNADLGEQCEYLLDGLLQHGRLTFDQLAVRVTLKHPGAIRNDIRKNFNRLIHANYVERCPFSEPSIKPEDVPSSGKKRSKIIYEARLLNNK</sequence>
<dbReference type="AlphaFoldDB" id="A0AAX6F4Z1"/>
<dbReference type="Proteomes" id="UP001140949">
    <property type="component" value="Unassembled WGS sequence"/>
</dbReference>
<dbReference type="GO" id="GO:0003697">
    <property type="term" value="F:single-stranded DNA binding"/>
    <property type="evidence" value="ECO:0007669"/>
    <property type="project" value="UniProtKB-UniRule"/>
</dbReference>
<evidence type="ECO:0000259" key="8">
    <source>
        <dbReference type="Pfam" id="PF08221"/>
    </source>
</evidence>
<dbReference type="GO" id="GO:0005666">
    <property type="term" value="C:RNA polymerase III complex"/>
    <property type="evidence" value="ECO:0007669"/>
    <property type="project" value="UniProtKB-UniRule"/>
</dbReference>
<proteinExistence type="inferred from homology"/>
<dbReference type="InterPro" id="IPR013197">
    <property type="entry name" value="RNA_pol_III_RPC82-rel_HTH"/>
</dbReference>
<evidence type="ECO:0000256" key="7">
    <source>
        <dbReference type="RuleBase" id="RU367076"/>
    </source>
</evidence>
<evidence type="ECO:0000313" key="10">
    <source>
        <dbReference type="Proteomes" id="UP001140949"/>
    </source>
</evidence>
<evidence type="ECO:0000256" key="1">
    <source>
        <dbReference type="ARBA" id="ARBA00004123"/>
    </source>
</evidence>